<dbReference type="GO" id="GO:0008270">
    <property type="term" value="F:zinc ion binding"/>
    <property type="evidence" value="ECO:0007669"/>
    <property type="project" value="UniProtKB-KW"/>
</dbReference>
<evidence type="ECO:0000259" key="5">
    <source>
        <dbReference type="PROSITE" id="PS50865"/>
    </source>
</evidence>
<dbReference type="Proteomes" id="UP000275078">
    <property type="component" value="Unassembled WGS sequence"/>
</dbReference>
<keyword evidence="2 4" id="KW-0863">Zinc-finger</keyword>
<sequence length="352" mass="39315">MTLTSQQASNTPTRSLFCSGLIFASPTCMVEPISLEKRVQISSSTTPAEANEELDRIPGQLVTELFEADEYANDDALDLRCTLCDEEANNITYTWSPMFLHAGRMPFRGAAICDMAGPCKPQVDRFIRAQMDEDINSGKENAMVTVVVNLENRFEDGESLDAVRLCQPVITYSPAYLSLGSEFHEDDKGIYWSLSTGFVERLMGVMDPVYHCAILAFGSKCAVCWKNRATTPLSTMKMILNKGVVFLRYLAVCEEMGPCSEKAAAYLKRKTDEDMELARLDGFKGAWEEGTCGSICKLCYRRGENMLRCKGCDAVSYCSEDCQKEDEIVHMDLCEQERRGNDAMKSMLLDSD</sequence>
<accession>A0A3N4IHW1</accession>
<feature type="domain" description="MYND-type" evidence="5">
    <location>
        <begin position="296"/>
        <end position="334"/>
    </location>
</feature>
<evidence type="ECO:0000313" key="6">
    <source>
        <dbReference type="EMBL" id="RPA85017.1"/>
    </source>
</evidence>
<keyword evidence="1" id="KW-0479">Metal-binding</keyword>
<dbReference type="AlphaFoldDB" id="A0A3N4IHW1"/>
<name>A0A3N4IHW1_ASCIM</name>
<reference evidence="6 7" key="1">
    <citation type="journal article" date="2018" name="Nat. Ecol. Evol.">
        <title>Pezizomycetes genomes reveal the molecular basis of ectomycorrhizal truffle lifestyle.</title>
        <authorList>
            <person name="Murat C."/>
            <person name="Payen T."/>
            <person name="Noel B."/>
            <person name="Kuo A."/>
            <person name="Morin E."/>
            <person name="Chen J."/>
            <person name="Kohler A."/>
            <person name="Krizsan K."/>
            <person name="Balestrini R."/>
            <person name="Da Silva C."/>
            <person name="Montanini B."/>
            <person name="Hainaut M."/>
            <person name="Levati E."/>
            <person name="Barry K.W."/>
            <person name="Belfiori B."/>
            <person name="Cichocki N."/>
            <person name="Clum A."/>
            <person name="Dockter R.B."/>
            <person name="Fauchery L."/>
            <person name="Guy J."/>
            <person name="Iotti M."/>
            <person name="Le Tacon F."/>
            <person name="Lindquist E.A."/>
            <person name="Lipzen A."/>
            <person name="Malagnac F."/>
            <person name="Mello A."/>
            <person name="Molinier V."/>
            <person name="Miyauchi S."/>
            <person name="Poulain J."/>
            <person name="Riccioni C."/>
            <person name="Rubini A."/>
            <person name="Sitrit Y."/>
            <person name="Splivallo R."/>
            <person name="Traeger S."/>
            <person name="Wang M."/>
            <person name="Zifcakova L."/>
            <person name="Wipf D."/>
            <person name="Zambonelli A."/>
            <person name="Paolocci F."/>
            <person name="Nowrousian M."/>
            <person name="Ottonello S."/>
            <person name="Baldrian P."/>
            <person name="Spatafora J.W."/>
            <person name="Henrissat B."/>
            <person name="Nagy L.G."/>
            <person name="Aury J.M."/>
            <person name="Wincker P."/>
            <person name="Grigoriev I.V."/>
            <person name="Bonfante P."/>
            <person name="Martin F.M."/>
        </authorList>
    </citation>
    <scope>NUCLEOTIDE SEQUENCE [LARGE SCALE GENOMIC DNA]</scope>
    <source>
        <strain evidence="6 7">RN42</strain>
    </source>
</reference>
<dbReference type="EMBL" id="ML119656">
    <property type="protein sequence ID" value="RPA85017.1"/>
    <property type="molecule type" value="Genomic_DNA"/>
</dbReference>
<keyword evidence="7" id="KW-1185">Reference proteome</keyword>
<gene>
    <name evidence="6" type="ORF">BJ508DRAFT_412418</name>
</gene>
<proteinExistence type="predicted"/>
<organism evidence="6 7">
    <name type="scientific">Ascobolus immersus RN42</name>
    <dbReference type="NCBI Taxonomy" id="1160509"/>
    <lineage>
        <taxon>Eukaryota</taxon>
        <taxon>Fungi</taxon>
        <taxon>Dikarya</taxon>
        <taxon>Ascomycota</taxon>
        <taxon>Pezizomycotina</taxon>
        <taxon>Pezizomycetes</taxon>
        <taxon>Pezizales</taxon>
        <taxon>Ascobolaceae</taxon>
        <taxon>Ascobolus</taxon>
    </lineage>
</organism>
<dbReference type="SUPFAM" id="SSF144232">
    <property type="entry name" value="HIT/MYND zinc finger-like"/>
    <property type="match status" value="1"/>
</dbReference>
<evidence type="ECO:0000256" key="4">
    <source>
        <dbReference type="PROSITE-ProRule" id="PRU00134"/>
    </source>
</evidence>
<dbReference type="PROSITE" id="PS50865">
    <property type="entry name" value="ZF_MYND_2"/>
    <property type="match status" value="1"/>
</dbReference>
<evidence type="ECO:0000256" key="1">
    <source>
        <dbReference type="ARBA" id="ARBA00022723"/>
    </source>
</evidence>
<evidence type="ECO:0000256" key="3">
    <source>
        <dbReference type="ARBA" id="ARBA00022833"/>
    </source>
</evidence>
<protein>
    <recommendedName>
        <fullName evidence="5">MYND-type domain-containing protein</fullName>
    </recommendedName>
</protein>
<dbReference type="InterPro" id="IPR002893">
    <property type="entry name" value="Znf_MYND"/>
</dbReference>
<dbReference type="Gene3D" id="6.10.140.2220">
    <property type="match status" value="1"/>
</dbReference>
<dbReference type="Pfam" id="PF01753">
    <property type="entry name" value="zf-MYND"/>
    <property type="match status" value="1"/>
</dbReference>
<evidence type="ECO:0000313" key="7">
    <source>
        <dbReference type="Proteomes" id="UP000275078"/>
    </source>
</evidence>
<keyword evidence="3" id="KW-0862">Zinc</keyword>
<evidence type="ECO:0000256" key="2">
    <source>
        <dbReference type="ARBA" id="ARBA00022771"/>
    </source>
</evidence>
<dbReference type="OrthoDB" id="265717at2759"/>